<keyword evidence="12" id="KW-1185">Reference proteome</keyword>
<evidence type="ECO:0000256" key="2">
    <source>
        <dbReference type="ARBA" id="ARBA00022664"/>
    </source>
</evidence>
<feature type="zinc finger region" description="C3H1-type" evidence="9">
    <location>
        <begin position="68"/>
        <end position="95"/>
    </location>
</feature>
<evidence type="ECO:0000256" key="1">
    <source>
        <dbReference type="ARBA" id="ARBA00004123"/>
    </source>
</evidence>
<evidence type="ECO:0000256" key="3">
    <source>
        <dbReference type="ARBA" id="ARBA00022723"/>
    </source>
</evidence>
<keyword evidence="6 9" id="KW-0862">Zinc</keyword>
<dbReference type="PANTHER" id="PTHR23102:SF24">
    <property type="entry name" value="CLEAVAGE AND POLYADENYLATION SPECIFICITY FACTOR SUBUNIT 4"/>
    <property type="match status" value="1"/>
</dbReference>
<evidence type="ECO:0000313" key="11">
    <source>
        <dbReference type="EMBL" id="GMI26254.1"/>
    </source>
</evidence>
<evidence type="ECO:0000256" key="6">
    <source>
        <dbReference type="ARBA" id="ARBA00022833"/>
    </source>
</evidence>
<evidence type="ECO:0000256" key="7">
    <source>
        <dbReference type="ARBA" id="ARBA00022884"/>
    </source>
</evidence>
<evidence type="ECO:0000259" key="10">
    <source>
        <dbReference type="PROSITE" id="PS50103"/>
    </source>
</evidence>
<comment type="subcellular location">
    <subcellularLocation>
        <location evidence="1">Nucleus</location>
    </subcellularLocation>
</comment>
<accession>A0ABQ6MH96</accession>
<evidence type="ECO:0000256" key="4">
    <source>
        <dbReference type="ARBA" id="ARBA00022737"/>
    </source>
</evidence>
<dbReference type="SUPFAM" id="SSF90229">
    <property type="entry name" value="CCCH zinc finger"/>
    <property type="match status" value="3"/>
</dbReference>
<gene>
    <name evidence="11" type="ORF">TeGR_g5504</name>
</gene>
<keyword evidence="3 9" id="KW-0479">Metal-binding</keyword>
<dbReference type="Proteomes" id="UP001165060">
    <property type="component" value="Unassembled WGS sequence"/>
</dbReference>
<feature type="domain" description="C3H1-type" evidence="10">
    <location>
        <begin position="120"/>
        <end position="147"/>
    </location>
</feature>
<feature type="domain" description="C3H1-type" evidence="10">
    <location>
        <begin position="184"/>
        <end position="211"/>
    </location>
</feature>
<dbReference type="Gene3D" id="3.30.1370.210">
    <property type="match status" value="1"/>
</dbReference>
<sequence length="242" mass="27030">MSSSSASTSLLLPLPSSLSSLPYRHEGYITTGAIPELEDPLPYQKSAGVFGEAETRRNGDNSGKFDARIRTVVCRHWLKGLCMKNEKCEFLHQYDLEKMPLCRHGERCKVEDCPFRHIKEADRLVCVFYTQGFCVHGPHCRYKHVQRGREDLPQVANFTQGLSQMQAGAESMQPRRAAAQKNEFFKVSLCKHFLSGSCPFGDGCHFAHGETDLARNRDAPKARDISENIFGGMGDDGSTPAE</sequence>
<dbReference type="PROSITE" id="PS50103">
    <property type="entry name" value="ZF_C3H1"/>
    <property type="match status" value="3"/>
</dbReference>
<keyword evidence="7" id="KW-0694">RNA-binding</keyword>
<dbReference type="EMBL" id="BRYB01001463">
    <property type="protein sequence ID" value="GMI26254.1"/>
    <property type="molecule type" value="Genomic_DNA"/>
</dbReference>
<keyword evidence="4" id="KW-0677">Repeat</keyword>
<dbReference type="SMART" id="SM00356">
    <property type="entry name" value="ZnF_C3H1"/>
    <property type="match status" value="4"/>
</dbReference>
<feature type="zinc finger region" description="C3H1-type" evidence="9">
    <location>
        <begin position="184"/>
        <end position="211"/>
    </location>
</feature>
<keyword evidence="8" id="KW-0539">Nucleus</keyword>
<dbReference type="InterPro" id="IPR036855">
    <property type="entry name" value="Znf_CCCH_sf"/>
</dbReference>
<dbReference type="InterPro" id="IPR000571">
    <property type="entry name" value="Znf_CCCH"/>
</dbReference>
<organism evidence="11 12">
    <name type="scientific">Tetraparma gracilis</name>
    <dbReference type="NCBI Taxonomy" id="2962635"/>
    <lineage>
        <taxon>Eukaryota</taxon>
        <taxon>Sar</taxon>
        <taxon>Stramenopiles</taxon>
        <taxon>Ochrophyta</taxon>
        <taxon>Bolidophyceae</taxon>
        <taxon>Parmales</taxon>
        <taxon>Triparmaceae</taxon>
        <taxon>Tetraparma</taxon>
    </lineage>
</organism>
<reference evidence="11 12" key="1">
    <citation type="journal article" date="2023" name="Commun. Biol.">
        <title>Genome analysis of Parmales, the sister group of diatoms, reveals the evolutionary specialization of diatoms from phago-mixotrophs to photoautotrophs.</title>
        <authorList>
            <person name="Ban H."/>
            <person name="Sato S."/>
            <person name="Yoshikawa S."/>
            <person name="Yamada K."/>
            <person name="Nakamura Y."/>
            <person name="Ichinomiya M."/>
            <person name="Sato N."/>
            <person name="Blanc-Mathieu R."/>
            <person name="Endo H."/>
            <person name="Kuwata A."/>
            <person name="Ogata H."/>
        </authorList>
    </citation>
    <scope>NUCLEOTIDE SEQUENCE [LARGE SCALE GENOMIC DNA]</scope>
</reference>
<dbReference type="Pfam" id="PF14608">
    <property type="entry name" value="zf-CCCH_2"/>
    <property type="match status" value="2"/>
</dbReference>
<dbReference type="PANTHER" id="PTHR23102">
    <property type="entry name" value="CLEAVAGE AND POLYADENYLATION SPECIFICITY FACTOR SUBUNIT 4-RELATED"/>
    <property type="match status" value="1"/>
</dbReference>
<proteinExistence type="predicted"/>
<feature type="domain" description="C3H1-type" evidence="10">
    <location>
        <begin position="68"/>
        <end position="95"/>
    </location>
</feature>
<evidence type="ECO:0000256" key="8">
    <source>
        <dbReference type="ARBA" id="ARBA00023242"/>
    </source>
</evidence>
<feature type="zinc finger region" description="C3H1-type" evidence="9">
    <location>
        <begin position="120"/>
        <end position="147"/>
    </location>
</feature>
<comment type="caution">
    <text evidence="11">The sequence shown here is derived from an EMBL/GenBank/DDBJ whole genome shotgun (WGS) entry which is preliminary data.</text>
</comment>
<name>A0ABQ6MH96_9STRA</name>
<dbReference type="Pfam" id="PF00642">
    <property type="entry name" value="zf-CCCH"/>
    <property type="match status" value="1"/>
</dbReference>
<dbReference type="Gene3D" id="4.10.1000.10">
    <property type="entry name" value="Zinc finger, CCCH-type"/>
    <property type="match status" value="1"/>
</dbReference>
<evidence type="ECO:0000313" key="12">
    <source>
        <dbReference type="Proteomes" id="UP001165060"/>
    </source>
</evidence>
<dbReference type="InterPro" id="IPR045348">
    <property type="entry name" value="CPSF4/Yth1"/>
</dbReference>
<evidence type="ECO:0000256" key="9">
    <source>
        <dbReference type="PROSITE-ProRule" id="PRU00723"/>
    </source>
</evidence>
<protein>
    <recommendedName>
        <fullName evidence="10">C3H1-type domain-containing protein</fullName>
    </recommendedName>
</protein>
<keyword evidence="5 9" id="KW-0863">Zinc-finger</keyword>
<evidence type="ECO:0000256" key="5">
    <source>
        <dbReference type="ARBA" id="ARBA00022771"/>
    </source>
</evidence>
<keyword evidence="2" id="KW-0507">mRNA processing</keyword>